<dbReference type="AlphaFoldDB" id="A0AAP0KLL9"/>
<dbReference type="SUPFAM" id="SSF89372">
    <property type="entry name" value="Fucose-specific lectin"/>
    <property type="match status" value="2"/>
</dbReference>
<dbReference type="PANTHER" id="PTHR36893">
    <property type="entry name" value="OS01G0275950 PROTEIN"/>
    <property type="match status" value="1"/>
</dbReference>
<keyword evidence="2" id="KW-0812">Transmembrane</keyword>
<keyword evidence="2" id="KW-0472">Membrane</keyword>
<feature type="compositionally biased region" description="Basic and acidic residues" evidence="1">
    <location>
        <begin position="82"/>
        <end position="99"/>
    </location>
</feature>
<keyword evidence="4" id="KW-1185">Reference proteome</keyword>
<evidence type="ECO:0000256" key="1">
    <source>
        <dbReference type="SAM" id="MobiDB-lite"/>
    </source>
</evidence>
<dbReference type="Proteomes" id="UP001417504">
    <property type="component" value="Unassembled WGS sequence"/>
</dbReference>
<dbReference type="Gene3D" id="2.120.10.70">
    <property type="entry name" value="Fucose-specific lectin"/>
    <property type="match status" value="1"/>
</dbReference>
<keyword evidence="2" id="KW-1133">Transmembrane helix</keyword>
<name>A0AAP0KLL9_9MAGN</name>
<gene>
    <name evidence="3" type="ORF">Sjap_002301</name>
</gene>
<evidence type="ECO:0000313" key="4">
    <source>
        <dbReference type="Proteomes" id="UP001417504"/>
    </source>
</evidence>
<dbReference type="PANTHER" id="PTHR36893:SF1">
    <property type="entry name" value="BULB-TYPE LECTIN DOMAIN-CONTAINING PROTEIN"/>
    <property type="match status" value="1"/>
</dbReference>
<organism evidence="3 4">
    <name type="scientific">Stephania japonica</name>
    <dbReference type="NCBI Taxonomy" id="461633"/>
    <lineage>
        <taxon>Eukaryota</taxon>
        <taxon>Viridiplantae</taxon>
        <taxon>Streptophyta</taxon>
        <taxon>Embryophyta</taxon>
        <taxon>Tracheophyta</taxon>
        <taxon>Spermatophyta</taxon>
        <taxon>Magnoliopsida</taxon>
        <taxon>Ranunculales</taxon>
        <taxon>Menispermaceae</taxon>
        <taxon>Menispermoideae</taxon>
        <taxon>Cissampelideae</taxon>
        <taxon>Stephania</taxon>
    </lineage>
</organism>
<feature type="transmembrane region" description="Helical" evidence="2">
    <location>
        <begin position="9"/>
        <end position="28"/>
    </location>
</feature>
<feature type="region of interest" description="Disordered" evidence="1">
    <location>
        <begin position="454"/>
        <end position="473"/>
    </location>
</feature>
<comment type="caution">
    <text evidence="3">The sequence shown here is derived from an EMBL/GenBank/DDBJ whole genome shotgun (WGS) entry which is preliminary data.</text>
</comment>
<sequence>MVGFHLMRFFIWVHLSISFFVVFGTFSWCPHHFIEQKDQVFEQKTDKFWKFDEQSNSWVEVDLPFDLLSCVNENCTKVGRIEKSEKKEESPEQGEDSKGKGGLGANGAVSNESSEMVLRRRKRISLTRMSDTSIWVTGESGSIYERFWNGMNWVIAPHDLPISAGAAVSIFLVSRTILALSEVGNLYQLQLTENSQPVWVELMPEFESNADSKEQKTRSRVHIKNGVTSYDEERVYFSTKNGSLLELSEVDPPRWIDHGHPPGGNVVAIADPATIRRDVVFTVSSAGDLYEFDRNSKPSWKKHIWREESVKQTSLAPSKACTFHGLVGIHSVSLFLLTTAGNLVERRLHQRKWKWIVHGNPGHHQLTTMTSIIQDELNNKIMSLFITTATGSVFQYKLLKQSGATKGSEIEETWVNHIHPPQARSAKDIPGLQFQNGRIMFALDDGRLAELHLSGIGGEGSGPTHPNNVRRKTSNNYEWSVLDAPETEGWNAEYCKEERGPFNCIAGVKDETSGLDSSRPTTRRKVRKNQENYLEQSAPDGSLDEPLDQDNSLENGIFHMRVMAAGRSFFLITDDGLTFEYIYAENIWLWLRHEHETTMKGVLGNYNGSLFLVDTHGNLLIRERNDNELLWINCTSMRKGRQVISGPPWDSIPGKAQKVTTEDAIFFISKHGRLVQFTVFMRKFKWKDCRNPPNTRIACIVDQELFRDNIVFVMGRNGRLYQYNKVTELWHEHYQSPHLVLSKLPGTALRLSSTSLSGSIFMVAEDGGLIEYHWDSLDEWRWVEHGTPDRSVCLVGAPGPSPESNQLFVIGSDGEVYLRYLDQRTWRWKSFGFPHLENMLGKDHRNMASEDGNNKICVNREMSGNPCKNCDSKVAPVRPIPFSKDIMIFELRDGRLAELQKVDDLQWEWSRAISTPTTKCVD</sequence>
<accession>A0AAP0KLL9</accession>
<reference evidence="3 4" key="1">
    <citation type="submission" date="2024-01" db="EMBL/GenBank/DDBJ databases">
        <title>Genome assemblies of Stephania.</title>
        <authorList>
            <person name="Yang L."/>
        </authorList>
    </citation>
    <scope>NUCLEOTIDE SEQUENCE [LARGE SCALE GENOMIC DNA]</scope>
    <source>
        <strain evidence="3">QJT</strain>
        <tissue evidence="3">Leaf</tissue>
    </source>
</reference>
<protein>
    <submittedName>
        <fullName evidence="3">Uncharacterized protein</fullName>
    </submittedName>
</protein>
<evidence type="ECO:0000313" key="3">
    <source>
        <dbReference type="EMBL" id="KAK9154821.1"/>
    </source>
</evidence>
<evidence type="ECO:0000256" key="2">
    <source>
        <dbReference type="SAM" id="Phobius"/>
    </source>
</evidence>
<feature type="region of interest" description="Disordered" evidence="1">
    <location>
        <begin position="508"/>
        <end position="549"/>
    </location>
</feature>
<proteinExistence type="predicted"/>
<feature type="region of interest" description="Disordered" evidence="1">
    <location>
        <begin position="82"/>
        <end position="116"/>
    </location>
</feature>
<dbReference type="EMBL" id="JBBNAE010000001">
    <property type="protein sequence ID" value="KAK9154821.1"/>
    <property type="molecule type" value="Genomic_DNA"/>
</dbReference>